<dbReference type="SUPFAM" id="SSF161098">
    <property type="entry name" value="MetI-like"/>
    <property type="match status" value="1"/>
</dbReference>
<dbReference type="Proteomes" id="UP000664209">
    <property type="component" value="Unassembled WGS sequence"/>
</dbReference>
<keyword evidence="4 7" id="KW-0812">Transmembrane</keyword>
<evidence type="ECO:0000256" key="4">
    <source>
        <dbReference type="ARBA" id="ARBA00022692"/>
    </source>
</evidence>
<feature type="transmembrane region" description="Helical" evidence="7">
    <location>
        <begin position="148"/>
        <end position="168"/>
    </location>
</feature>
<keyword evidence="6 7" id="KW-0472">Membrane</keyword>
<evidence type="ECO:0000259" key="8">
    <source>
        <dbReference type="PROSITE" id="PS50928"/>
    </source>
</evidence>
<dbReference type="PANTHER" id="PTHR43163:SF6">
    <property type="entry name" value="DIPEPTIDE TRANSPORT SYSTEM PERMEASE PROTEIN DPPB-RELATED"/>
    <property type="match status" value="1"/>
</dbReference>
<feature type="transmembrane region" description="Helical" evidence="7">
    <location>
        <begin position="232"/>
        <end position="257"/>
    </location>
</feature>
<protein>
    <submittedName>
        <fullName evidence="9">ABC transporter permease</fullName>
    </submittedName>
</protein>
<evidence type="ECO:0000256" key="5">
    <source>
        <dbReference type="ARBA" id="ARBA00022989"/>
    </source>
</evidence>
<dbReference type="PANTHER" id="PTHR43163">
    <property type="entry name" value="DIPEPTIDE TRANSPORT SYSTEM PERMEASE PROTEIN DPPB-RELATED"/>
    <property type="match status" value="1"/>
</dbReference>
<organism evidence="9 10">
    <name type="scientific">Actinotalea soli</name>
    <dbReference type="NCBI Taxonomy" id="2819234"/>
    <lineage>
        <taxon>Bacteria</taxon>
        <taxon>Bacillati</taxon>
        <taxon>Actinomycetota</taxon>
        <taxon>Actinomycetes</taxon>
        <taxon>Micrococcales</taxon>
        <taxon>Cellulomonadaceae</taxon>
        <taxon>Actinotalea</taxon>
    </lineage>
</organism>
<name>A0A939RTQ5_9CELL</name>
<dbReference type="InterPro" id="IPR045621">
    <property type="entry name" value="BPD_transp_1_N"/>
</dbReference>
<dbReference type="InterPro" id="IPR000515">
    <property type="entry name" value="MetI-like"/>
</dbReference>
<keyword evidence="10" id="KW-1185">Reference proteome</keyword>
<comment type="similarity">
    <text evidence="7">Belongs to the binding-protein-dependent transport system permease family.</text>
</comment>
<feature type="transmembrane region" description="Helical" evidence="7">
    <location>
        <begin position="277"/>
        <end position="303"/>
    </location>
</feature>
<dbReference type="PROSITE" id="PS50928">
    <property type="entry name" value="ABC_TM1"/>
    <property type="match status" value="1"/>
</dbReference>
<reference evidence="9" key="1">
    <citation type="submission" date="2021-03" db="EMBL/GenBank/DDBJ databases">
        <title>Actinotalea soli sp. nov., isolated from soil.</title>
        <authorList>
            <person name="Ping W."/>
            <person name="Zhang J."/>
        </authorList>
    </citation>
    <scope>NUCLEOTIDE SEQUENCE</scope>
    <source>
        <strain evidence="9">BY-33</strain>
    </source>
</reference>
<keyword evidence="2 7" id="KW-0813">Transport</keyword>
<dbReference type="Gene3D" id="1.10.3720.10">
    <property type="entry name" value="MetI-like"/>
    <property type="match status" value="1"/>
</dbReference>
<feature type="domain" description="ABC transmembrane type-1" evidence="8">
    <location>
        <begin position="100"/>
        <end position="300"/>
    </location>
</feature>
<evidence type="ECO:0000256" key="2">
    <source>
        <dbReference type="ARBA" id="ARBA00022448"/>
    </source>
</evidence>
<dbReference type="AlphaFoldDB" id="A0A939RTQ5"/>
<evidence type="ECO:0000313" key="10">
    <source>
        <dbReference type="Proteomes" id="UP000664209"/>
    </source>
</evidence>
<dbReference type="GO" id="GO:0071916">
    <property type="term" value="F:dipeptide transmembrane transporter activity"/>
    <property type="evidence" value="ECO:0007669"/>
    <property type="project" value="TreeGrafter"/>
</dbReference>
<evidence type="ECO:0000256" key="7">
    <source>
        <dbReference type="RuleBase" id="RU363032"/>
    </source>
</evidence>
<comment type="subcellular location">
    <subcellularLocation>
        <location evidence="1 7">Cell membrane</location>
        <topology evidence="1 7">Multi-pass membrane protein</topology>
    </subcellularLocation>
</comment>
<dbReference type="Pfam" id="PF19300">
    <property type="entry name" value="BPD_transp_1_N"/>
    <property type="match status" value="1"/>
</dbReference>
<evidence type="ECO:0000256" key="1">
    <source>
        <dbReference type="ARBA" id="ARBA00004651"/>
    </source>
</evidence>
<dbReference type="Pfam" id="PF00528">
    <property type="entry name" value="BPD_transp_1"/>
    <property type="match status" value="1"/>
</dbReference>
<comment type="caution">
    <text evidence="9">The sequence shown here is derived from an EMBL/GenBank/DDBJ whole genome shotgun (WGS) entry which is preliminary data.</text>
</comment>
<dbReference type="CDD" id="cd06261">
    <property type="entry name" value="TM_PBP2"/>
    <property type="match status" value="1"/>
</dbReference>
<gene>
    <name evidence="9" type="ORF">J4G33_07170</name>
</gene>
<evidence type="ECO:0000256" key="6">
    <source>
        <dbReference type="ARBA" id="ARBA00023136"/>
    </source>
</evidence>
<feature type="transmembrane region" description="Helical" evidence="7">
    <location>
        <begin position="106"/>
        <end position="127"/>
    </location>
</feature>
<evidence type="ECO:0000313" key="9">
    <source>
        <dbReference type="EMBL" id="MBO1751584.1"/>
    </source>
</evidence>
<keyword evidence="3" id="KW-1003">Cell membrane</keyword>
<sequence length="309" mass="32458">MTRLVSRVLGAALVLLGAATVVFAVQTLLPGDRATLLLNLQTGEAIERTPEELAPINARFGFDDPVLVQYGSYVGGLLRGDLGTSFQQHEPVTQVIGGQILPTVQLALGALVLAWVLSLITVLATAGRRRWIAGLGSGLEAVAASLPHYWLGVILLVVLAVQAGWFPVMGGTDLAATVLPVLTLAIPLAGFLGQATRDELDRVLEQPFVLSARTRGMGDAAVRVRHALRHAVVPAVTLSGWALGSLLSGAVIAESVFSRPGLGQVLVTAVDSRDLPVVGGVVIFVALVYVVANLLVDLAYTVIDPRRRP</sequence>
<accession>A0A939RTQ5</accession>
<keyword evidence="5 7" id="KW-1133">Transmembrane helix</keyword>
<evidence type="ECO:0000256" key="3">
    <source>
        <dbReference type="ARBA" id="ARBA00022475"/>
    </source>
</evidence>
<dbReference type="GO" id="GO:0005886">
    <property type="term" value="C:plasma membrane"/>
    <property type="evidence" value="ECO:0007669"/>
    <property type="project" value="UniProtKB-SubCell"/>
</dbReference>
<dbReference type="EMBL" id="JAGEMK010000003">
    <property type="protein sequence ID" value="MBO1751584.1"/>
    <property type="molecule type" value="Genomic_DNA"/>
</dbReference>
<feature type="transmembrane region" description="Helical" evidence="7">
    <location>
        <begin position="174"/>
        <end position="192"/>
    </location>
</feature>
<proteinExistence type="inferred from homology"/>
<dbReference type="InterPro" id="IPR035906">
    <property type="entry name" value="MetI-like_sf"/>
</dbReference>